<dbReference type="GO" id="GO:0005886">
    <property type="term" value="C:plasma membrane"/>
    <property type="evidence" value="ECO:0007669"/>
    <property type="project" value="UniProtKB-SubCell"/>
</dbReference>
<keyword evidence="5 13" id="KW-0812">Transmembrane</keyword>
<evidence type="ECO:0000256" key="9">
    <source>
        <dbReference type="ARBA" id="ARBA00023136"/>
    </source>
</evidence>
<feature type="active site" description="Charge relay system" evidence="10 11">
    <location>
        <position position="364"/>
    </location>
</feature>
<dbReference type="NCBIfam" id="TIGR03921">
    <property type="entry name" value="T7SS_mycosin"/>
    <property type="match status" value="1"/>
</dbReference>
<feature type="region of interest" description="Disordered" evidence="12">
    <location>
        <begin position="271"/>
        <end position="290"/>
    </location>
</feature>
<gene>
    <name evidence="16" type="primary">mycP</name>
    <name evidence="16" type="ORF">CNX65_32260</name>
</gene>
<keyword evidence="8 13" id="KW-1133">Transmembrane helix</keyword>
<keyword evidence="14" id="KW-0732">Signal</keyword>
<protein>
    <submittedName>
        <fullName evidence="16">Type VII secretion-associated serine protease mycosin</fullName>
    </submittedName>
</protein>
<dbReference type="Proteomes" id="UP000218505">
    <property type="component" value="Chromosome"/>
</dbReference>
<dbReference type="GO" id="GO:0004252">
    <property type="term" value="F:serine-type endopeptidase activity"/>
    <property type="evidence" value="ECO:0007669"/>
    <property type="project" value="UniProtKB-UniRule"/>
</dbReference>
<keyword evidence="7 11" id="KW-0720">Serine protease</keyword>
<evidence type="ECO:0000256" key="3">
    <source>
        <dbReference type="ARBA" id="ARBA00022475"/>
    </source>
</evidence>
<dbReference type="InterPro" id="IPR023834">
    <property type="entry name" value="T7SS_pept_S8A_mycosin"/>
</dbReference>
<dbReference type="InterPro" id="IPR015500">
    <property type="entry name" value="Peptidase_S8_subtilisin-rel"/>
</dbReference>
<dbReference type="GO" id="GO:0006508">
    <property type="term" value="P:proteolysis"/>
    <property type="evidence" value="ECO:0007669"/>
    <property type="project" value="UniProtKB-KW"/>
</dbReference>
<feature type="active site" description="Charge relay system" evidence="10 11">
    <location>
        <position position="117"/>
    </location>
</feature>
<dbReference type="InterPro" id="IPR036852">
    <property type="entry name" value="Peptidase_S8/S53_dom_sf"/>
</dbReference>
<dbReference type="AlphaFoldDB" id="A0A290ZEI9"/>
<evidence type="ECO:0000256" key="13">
    <source>
        <dbReference type="SAM" id="Phobius"/>
    </source>
</evidence>
<evidence type="ECO:0000313" key="16">
    <source>
        <dbReference type="EMBL" id="ATE57405.1"/>
    </source>
</evidence>
<dbReference type="PANTHER" id="PTHR43806:SF11">
    <property type="entry name" value="CEREVISIN-RELATED"/>
    <property type="match status" value="1"/>
</dbReference>
<evidence type="ECO:0000256" key="7">
    <source>
        <dbReference type="ARBA" id="ARBA00022825"/>
    </source>
</evidence>
<evidence type="ECO:0000256" key="6">
    <source>
        <dbReference type="ARBA" id="ARBA00022801"/>
    </source>
</evidence>
<dbReference type="PANTHER" id="PTHR43806">
    <property type="entry name" value="PEPTIDASE S8"/>
    <property type="match status" value="1"/>
</dbReference>
<comment type="similarity">
    <text evidence="2 11">Belongs to the peptidase S8 family.</text>
</comment>
<feature type="region of interest" description="Disordered" evidence="12">
    <location>
        <begin position="24"/>
        <end position="65"/>
    </location>
</feature>
<dbReference type="RefSeq" id="WP_096497108.1">
    <property type="nucleotide sequence ID" value="NZ_CP023445.1"/>
</dbReference>
<dbReference type="EMBL" id="CP023445">
    <property type="protein sequence ID" value="ATE57405.1"/>
    <property type="molecule type" value="Genomic_DNA"/>
</dbReference>
<dbReference type="InterPro" id="IPR050131">
    <property type="entry name" value="Peptidase_S8_subtilisin-like"/>
</dbReference>
<feature type="transmembrane region" description="Helical" evidence="13">
    <location>
        <begin position="455"/>
        <end position="476"/>
    </location>
</feature>
<dbReference type="InterPro" id="IPR023828">
    <property type="entry name" value="Peptidase_S8_Ser-AS"/>
</dbReference>
<keyword evidence="6 11" id="KW-0378">Hydrolase</keyword>
<evidence type="ECO:0000256" key="8">
    <source>
        <dbReference type="ARBA" id="ARBA00022989"/>
    </source>
</evidence>
<evidence type="ECO:0000256" key="2">
    <source>
        <dbReference type="ARBA" id="ARBA00011073"/>
    </source>
</evidence>
<sequence length="492" mass="50533">MRRTTRRAAAVTAVAMTLLTAPGALAQPAGSGSPSSSAPSSTTKKAPNSQPPPLDKGARPAVGAASPDVDYKQHLSCITSSTGNQKIAEKPWGQMQLRLEEAHRFATGRGIKLAVIDTGVNGKQPRLEGRVQAGGDYVGKNEGNGAVDCDGHGTEVAGVAAAGRDPETGFVGAAPEAQILAYRQTSAHYKFDDPAKQDSRPTAGKVGTLARAIVKAAEDGADVINISLTACETPNPNGSSAQEKQLQAAIDWAVNTKDAVIVTAAGNLVASDPNSKSSGCASQNDNADPETVKVVASPPWYADDVLSVASMSQQGGVSSFSVWGPWVSVAAPGEDIVTLDPAGSGLTNATVDQNGQAARIQGTSFAAPYVAGVVAMVRERFPELNAHQVMDRIKSTAQHPGNPGGSDHKVGAGMVNPIAALTAELPLEQAGAKPENPEQIFTDLNTGAPPSRTPMIVALAGTGIGVGALLLTLFVVHTVGRNRERKPVKSAF</sequence>
<dbReference type="InterPro" id="IPR022398">
    <property type="entry name" value="Peptidase_S8_His-AS"/>
</dbReference>
<dbReference type="Gene3D" id="3.40.50.200">
    <property type="entry name" value="Peptidase S8/S53 domain"/>
    <property type="match status" value="1"/>
</dbReference>
<dbReference type="PROSITE" id="PS00138">
    <property type="entry name" value="SUBTILASE_SER"/>
    <property type="match status" value="1"/>
</dbReference>
<dbReference type="Pfam" id="PF00082">
    <property type="entry name" value="Peptidase_S8"/>
    <property type="match status" value="1"/>
</dbReference>
<organism evidence="16 17">
    <name type="scientific">Actinosynnema pretiosum</name>
    <dbReference type="NCBI Taxonomy" id="42197"/>
    <lineage>
        <taxon>Bacteria</taxon>
        <taxon>Bacillati</taxon>
        <taxon>Actinomycetota</taxon>
        <taxon>Actinomycetes</taxon>
        <taxon>Pseudonocardiales</taxon>
        <taxon>Pseudonocardiaceae</taxon>
        <taxon>Actinosynnema</taxon>
    </lineage>
</organism>
<evidence type="ECO:0000259" key="15">
    <source>
        <dbReference type="Pfam" id="PF00082"/>
    </source>
</evidence>
<evidence type="ECO:0000256" key="4">
    <source>
        <dbReference type="ARBA" id="ARBA00022670"/>
    </source>
</evidence>
<evidence type="ECO:0000256" key="14">
    <source>
        <dbReference type="SAM" id="SignalP"/>
    </source>
</evidence>
<comment type="subcellular location">
    <subcellularLocation>
        <location evidence="1">Cell membrane</location>
        <topology evidence="1">Single-pass membrane protein</topology>
    </subcellularLocation>
</comment>
<dbReference type="PRINTS" id="PR00723">
    <property type="entry name" value="SUBTILISIN"/>
</dbReference>
<keyword evidence="17" id="KW-1185">Reference proteome</keyword>
<evidence type="ECO:0000256" key="11">
    <source>
        <dbReference type="PROSITE-ProRule" id="PRU01240"/>
    </source>
</evidence>
<evidence type="ECO:0000256" key="12">
    <source>
        <dbReference type="SAM" id="MobiDB-lite"/>
    </source>
</evidence>
<keyword evidence="4 11" id="KW-0645">Protease</keyword>
<name>A0A290ZEI9_9PSEU</name>
<evidence type="ECO:0000256" key="1">
    <source>
        <dbReference type="ARBA" id="ARBA00004162"/>
    </source>
</evidence>
<dbReference type="KEGG" id="apre:CNX65_32260"/>
<feature type="active site" description="Charge relay system" evidence="10 11">
    <location>
        <position position="152"/>
    </location>
</feature>
<dbReference type="SUPFAM" id="SSF52743">
    <property type="entry name" value="Subtilisin-like"/>
    <property type="match status" value="1"/>
</dbReference>
<feature type="compositionally biased region" description="Low complexity" evidence="12">
    <location>
        <begin position="24"/>
        <end position="41"/>
    </location>
</feature>
<keyword evidence="9 13" id="KW-0472">Membrane</keyword>
<evidence type="ECO:0000313" key="17">
    <source>
        <dbReference type="Proteomes" id="UP000218505"/>
    </source>
</evidence>
<feature type="domain" description="Peptidase S8/S53" evidence="15">
    <location>
        <begin position="108"/>
        <end position="413"/>
    </location>
</feature>
<dbReference type="PROSITE" id="PS51892">
    <property type="entry name" value="SUBTILASE"/>
    <property type="match status" value="1"/>
</dbReference>
<feature type="signal peptide" evidence="14">
    <location>
        <begin position="1"/>
        <end position="26"/>
    </location>
</feature>
<reference evidence="16" key="1">
    <citation type="submission" date="2017-09" db="EMBL/GenBank/DDBJ databases">
        <title>Complete Genome Sequence of ansamitocin-producing Bacterium Actinosynnema pretiosum X47.</title>
        <authorList>
            <person name="Cao G."/>
            <person name="Zong G."/>
            <person name="Zhong C."/>
            <person name="Fu J."/>
        </authorList>
    </citation>
    <scope>NUCLEOTIDE SEQUENCE [LARGE SCALE GENOMIC DNA]</scope>
    <source>
        <strain evidence="16">X47</strain>
    </source>
</reference>
<keyword evidence="3" id="KW-1003">Cell membrane</keyword>
<dbReference type="InterPro" id="IPR000209">
    <property type="entry name" value="Peptidase_S8/S53_dom"/>
</dbReference>
<accession>A0A290ZEI9</accession>
<evidence type="ECO:0000256" key="5">
    <source>
        <dbReference type="ARBA" id="ARBA00022692"/>
    </source>
</evidence>
<proteinExistence type="inferred from homology"/>
<feature type="compositionally biased region" description="Polar residues" evidence="12">
    <location>
        <begin position="272"/>
        <end position="286"/>
    </location>
</feature>
<evidence type="ECO:0000256" key="10">
    <source>
        <dbReference type="PIRSR" id="PIRSR615500-1"/>
    </source>
</evidence>
<dbReference type="PROSITE" id="PS00137">
    <property type="entry name" value="SUBTILASE_HIS"/>
    <property type="match status" value="1"/>
</dbReference>
<feature type="chain" id="PRO_5013216816" evidence="14">
    <location>
        <begin position="27"/>
        <end position="492"/>
    </location>
</feature>